<sequence length="81" mass="9053">MSWCLQLLSEDQVEHGVVTSELADSVHSFSSKSESMSKEEQDAALLRSPSVVRKREVFISQFNDLKTKFPDGAFGVDFISL</sequence>
<protein>
    <submittedName>
        <fullName evidence="1">Uncharacterized protein</fullName>
    </submittedName>
</protein>
<evidence type="ECO:0000313" key="1">
    <source>
        <dbReference type="EMBL" id="KAK8527519.1"/>
    </source>
</evidence>
<gene>
    <name evidence="1" type="ORF">V6N12_054726</name>
</gene>
<dbReference type="EMBL" id="JBBPBM010000038">
    <property type="protein sequence ID" value="KAK8527519.1"/>
    <property type="molecule type" value="Genomic_DNA"/>
</dbReference>
<organism evidence="1 2">
    <name type="scientific">Hibiscus sabdariffa</name>
    <name type="common">roselle</name>
    <dbReference type="NCBI Taxonomy" id="183260"/>
    <lineage>
        <taxon>Eukaryota</taxon>
        <taxon>Viridiplantae</taxon>
        <taxon>Streptophyta</taxon>
        <taxon>Embryophyta</taxon>
        <taxon>Tracheophyta</taxon>
        <taxon>Spermatophyta</taxon>
        <taxon>Magnoliopsida</taxon>
        <taxon>eudicotyledons</taxon>
        <taxon>Gunneridae</taxon>
        <taxon>Pentapetalae</taxon>
        <taxon>rosids</taxon>
        <taxon>malvids</taxon>
        <taxon>Malvales</taxon>
        <taxon>Malvaceae</taxon>
        <taxon>Malvoideae</taxon>
        <taxon>Hibiscus</taxon>
    </lineage>
</organism>
<accession>A0ABR2D335</accession>
<keyword evidence="2" id="KW-1185">Reference proteome</keyword>
<dbReference type="Proteomes" id="UP001472677">
    <property type="component" value="Unassembled WGS sequence"/>
</dbReference>
<proteinExistence type="predicted"/>
<comment type="caution">
    <text evidence="1">The sequence shown here is derived from an EMBL/GenBank/DDBJ whole genome shotgun (WGS) entry which is preliminary data.</text>
</comment>
<evidence type="ECO:0000313" key="2">
    <source>
        <dbReference type="Proteomes" id="UP001472677"/>
    </source>
</evidence>
<reference evidence="1 2" key="1">
    <citation type="journal article" date="2024" name="G3 (Bethesda)">
        <title>Genome assembly of Hibiscus sabdariffa L. provides insights into metabolisms of medicinal natural products.</title>
        <authorList>
            <person name="Kim T."/>
        </authorList>
    </citation>
    <scope>NUCLEOTIDE SEQUENCE [LARGE SCALE GENOMIC DNA]</scope>
    <source>
        <strain evidence="1">TK-2024</strain>
        <tissue evidence="1">Old leaves</tissue>
    </source>
</reference>
<name>A0ABR2D335_9ROSI</name>